<feature type="compositionally biased region" description="Acidic residues" evidence="5">
    <location>
        <begin position="309"/>
        <end position="327"/>
    </location>
</feature>
<dbReference type="PANTHER" id="PTHR16100:SF4">
    <property type="entry name" value="PHOSPHOINOSITIDE-INTERACTING PROTEIN"/>
    <property type="match status" value="1"/>
</dbReference>
<dbReference type="Pfam" id="PF15099">
    <property type="entry name" value="PIRT"/>
    <property type="match status" value="1"/>
</dbReference>
<evidence type="ECO:0000256" key="5">
    <source>
        <dbReference type="SAM" id="MobiDB-lite"/>
    </source>
</evidence>
<evidence type="ECO:0000256" key="1">
    <source>
        <dbReference type="ARBA" id="ARBA00004141"/>
    </source>
</evidence>
<evidence type="ECO:0000256" key="3">
    <source>
        <dbReference type="ARBA" id="ARBA00022989"/>
    </source>
</evidence>
<evidence type="ECO:0000313" key="7">
    <source>
        <dbReference type="EMBL" id="TKS91385.1"/>
    </source>
</evidence>
<dbReference type="InterPro" id="IPR029365">
    <property type="entry name" value="TMEM238"/>
</dbReference>
<feature type="compositionally biased region" description="Basic and acidic residues" evidence="5">
    <location>
        <begin position="328"/>
        <end position="338"/>
    </location>
</feature>
<organism evidence="7 8">
    <name type="scientific">Collichthys lucidus</name>
    <name type="common">Big head croaker</name>
    <name type="synonym">Sciaena lucida</name>
    <dbReference type="NCBI Taxonomy" id="240159"/>
    <lineage>
        <taxon>Eukaryota</taxon>
        <taxon>Metazoa</taxon>
        <taxon>Chordata</taxon>
        <taxon>Craniata</taxon>
        <taxon>Vertebrata</taxon>
        <taxon>Euteleostomi</taxon>
        <taxon>Actinopterygii</taxon>
        <taxon>Neopterygii</taxon>
        <taxon>Teleostei</taxon>
        <taxon>Neoteleostei</taxon>
        <taxon>Acanthomorphata</taxon>
        <taxon>Eupercaria</taxon>
        <taxon>Sciaenidae</taxon>
        <taxon>Collichthys</taxon>
    </lineage>
</organism>
<keyword evidence="2 6" id="KW-0812">Transmembrane</keyword>
<reference evidence="7 8" key="1">
    <citation type="submission" date="2019-01" db="EMBL/GenBank/DDBJ databases">
        <title>Genome Assembly of Collichthys lucidus.</title>
        <authorList>
            <person name="Cai M."/>
            <person name="Xiao S."/>
        </authorList>
    </citation>
    <scope>NUCLEOTIDE SEQUENCE [LARGE SCALE GENOMIC DNA]</scope>
    <source>
        <strain evidence="7">JT15FE1705JMU</strain>
        <tissue evidence="7">Muscle</tissue>
    </source>
</reference>
<gene>
    <name evidence="7" type="ORF">D9C73_026416</name>
</gene>
<keyword evidence="4 6" id="KW-0472">Membrane</keyword>
<dbReference type="GO" id="GO:1902936">
    <property type="term" value="F:phosphatidylinositol bisphosphate binding"/>
    <property type="evidence" value="ECO:0007669"/>
    <property type="project" value="TreeGrafter"/>
</dbReference>
<feature type="transmembrane region" description="Helical" evidence="6">
    <location>
        <begin position="92"/>
        <end position="112"/>
    </location>
</feature>
<feature type="region of interest" description="Disordered" evidence="5">
    <location>
        <begin position="263"/>
        <end position="338"/>
    </location>
</feature>
<dbReference type="GO" id="GO:0005886">
    <property type="term" value="C:plasma membrane"/>
    <property type="evidence" value="ECO:0007669"/>
    <property type="project" value="TreeGrafter"/>
</dbReference>
<feature type="transmembrane region" description="Helical" evidence="6">
    <location>
        <begin position="53"/>
        <end position="80"/>
    </location>
</feature>
<keyword evidence="8" id="KW-1185">Reference proteome</keyword>
<dbReference type="PANTHER" id="PTHR16100">
    <property type="entry name" value="PHOSPHOINOSITIDE-INTERACTING PROTEIN FAMILY MEMBER"/>
    <property type="match status" value="1"/>
</dbReference>
<evidence type="ECO:0000256" key="2">
    <source>
        <dbReference type="ARBA" id="ARBA00022692"/>
    </source>
</evidence>
<evidence type="ECO:0000313" key="8">
    <source>
        <dbReference type="Proteomes" id="UP000298787"/>
    </source>
</evidence>
<name>A0A4U5VVF3_COLLU</name>
<dbReference type="Proteomes" id="UP000298787">
    <property type="component" value="Chromosome 23"/>
</dbReference>
<accession>A0A4U5VVF3</accession>
<proteinExistence type="predicted"/>
<evidence type="ECO:0000256" key="4">
    <source>
        <dbReference type="ARBA" id="ARBA00023136"/>
    </source>
</evidence>
<dbReference type="EMBL" id="CM014100">
    <property type="protein sequence ID" value="TKS91385.1"/>
    <property type="molecule type" value="Genomic_DNA"/>
</dbReference>
<evidence type="ECO:0000256" key="6">
    <source>
        <dbReference type="SAM" id="Phobius"/>
    </source>
</evidence>
<dbReference type="GO" id="GO:0044325">
    <property type="term" value="F:transmembrane transporter binding"/>
    <property type="evidence" value="ECO:0007669"/>
    <property type="project" value="TreeGrafter"/>
</dbReference>
<dbReference type="InterPro" id="IPR028068">
    <property type="entry name" value="PIRT"/>
</dbReference>
<feature type="transmembrane region" description="Helical" evidence="6">
    <location>
        <begin position="206"/>
        <end position="227"/>
    </location>
</feature>
<sequence>MPGSPENIPLGECTLSQSKDQLTPQSRTESTVFSLSRSESLWTTETSRSKCEVFWFPIHLMSTGGSFLACGIIISGLYFADHCTKVTNFLGPALLSIGLMVFVVGVVLIPITKENRKMSNMKKPLTYYRPPVFNVRQLRCSRMKHPPVTPASCCSFDASTMDVIRFIGGCVPLFLAAIVFDVVGVVLLFVGIFANVRLDGRFYGDFLIYTGSLVIFVSLAAWLMWYVGNIPVSEDYGLKKKSSGVALLARRLTERLSRRLKGEDGEKCVNEHEEESQVESPPPPRKASRVTWGRSTGYQNEGYDGTMDSSDEEKEKEEKEKEEETETEETKEKPDLEI</sequence>
<dbReference type="AlphaFoldDB" id="A0A4U5VVF3"/>
<comment type="subcellular location">
    <subcellularLocation>
        <location evidence="1">Membrane</location>
        <topology evidence="1">Multi-pass membrane protein</topology>
    </subcellularLocation>
</comment>
<dbReference type="Pfam" id="PF15125">
    <property type="entry name" value="TMEM238"/>
    <property type="match status" value="1"/>
</dbReference>
<dbReference type="STRING" id="240159.A0A4U5VVF3"/>
<protein>
    <submittedName>
        <fullName evidence="7">Transmembrane protein 238</fullName>
    </submittedName>
</protein>
<feature type="transmembrane region" description="Helical" evidence="6">
    <location>
        <begin position="171"/>
        <end position="194"/>
    </location>
</feature>
<keyword evidence="3 6" id="KW-1133">Transmembrane helix</keyword>